<evidence type="ECO:0000313" key="9">
    <source>
        <dbReference type="EMBL" id="MDQ0233264.1"/>
    </source>
</evidence>
<evidence type="ECO:0000256" key="3">
    <source>
        <dbReference type="ARBA" id="ARBA00022475"/>
    </source>
</evidence>
<comment type="subcellular location">
    <subcellularLocation>
        <location evidence="1">Cell membrane</location>
        <topology evidence="1">Multi-pass membrane protein</topology>
    </subcellularLocation>
</comment>
<feature type="transmembrane region" description="Helical" evidence="7">
    <location>
        <begin position="36"/>
        <end position="56"/>
    </location>
</feature>
<dbReference type="EMBL" id="JAUSUD010000034">
    <property type="protein sequence ID" value="MDQ0233264.1"/>
    <property type="molecule type" value="Genomic_DNA"/>
</dbReference>
<gene>
    <name evidence="9" type="ORF">J2S19_004606</name>
</gene>
<comment type="caution">
    <text evidence="9">The sequence shown here is derived from an EMBL/GenBank/DDBJ whole genome shotgun (WGS) entry which is preliminary data.</text>
</comment>
<proteinExistence type="predicted"/>
<evidence type="ECO:0000256" key="7">
    <source>
        <dbReference type="SAM" id="Phobius"/>
    </source>
</evidence>
<evidence type="ECO:0000256" key="1">
    <source>
        <dbReference type="ARBA" id="ARBA00004651"/>
    </source>
</evidence>
<feature type="transmembrane region" description="Helical" evidence="7">
    <location>
        <begin position="336"/>
        <end position="359"/>
    </location>
</feature>
<dbReference type="PANTHER" id="PTHR43266:SF2">
    <property type="entry name" value="MAJOR FACILITATOR SUPERFAMILY (MFS) PROFILE DOMAIN-CONTAINING PROTEIN"/>
    <property type="match status" value="1"/>
</dbReference>
<feature type="transmembrane region" description="Helical" evidence="7">
    <location>
        <begin position="389"/>
        <end position="409"/>
    </location>
</feature>
<dbReference type="RefSeq" id="WP_307346334.1">
    <property type="nucleotide sequence ID" value="NZ_JAUSUD010000034.1"/>
</dbReference>
<dbReference type="PROSITE" id="PS50850">
    <property type="entry name" value="MFS"/>
    <property type="match status" value="1"/>
</dbReference>
<feature type="transmembrane region" description="Helical" evidence="7">
    <location>
        <begin position="68"/>
        <end position="88"/>
    </location>
</feature>
<dbReference type="PANTHER" id="PTHR43266">
    <property type="entry name" value="MACROLIDE-EFFLUX PROTEIN"/>
    <property type="match status" value="1"/>
</dbReference>
<evidence type="ECO:0000313" key="10">
    <source>
        <dbReference type="Proteomes" id="UP001234495"/>
    </source>
</evidence>
<protein>
    <submittedName>
        <fullName evidence="9">MFS family permease</fullName>
    </submittedName>
</protein>
<dbReference type="InterPro" id="IPR036259">
    <property type="entry name" value="MFS_trans_sf"/>
</dbReference>
<keyword evidence="6 7" id="KW-0472">Membrane</keyword>
<dbReference type="Pfam" id="PF07690">
    <property type="entry name" value="MFS_1"/>
    <property type="match status" value="1"/>
</dbReference>
<feature type="domain" description="Major facilitator superfamily (MFS) profile" evidence="8">
    <location>
        <begin position="3"/>
        <end position="415"/>
    </location>
</feature>
<evidence type="ECO:0000256" key="6">
    <source>
        <dbReference type="ARBA" id="ARBA00023136"/>
    </source>
</evidence>
<evidence type="ECO:0000259" key="8">
    <source>
        <dbReference type="PROSITE" id="PS50850"/>
    </source>
</evidence>
<keyword evidence="4 7" id="KW-0812">Transmembrane</keyword>
<feature type="transmembrane region" description="Helical" evidence="7">
    <location>
        <begin position="133"/>
        <end position="154"/>
    </location>
</feature>
<feature type="transmembrane region" description="Helical" evidence="7">
    <location>
        <begin position="160"/>
        <end position="181"/>
    </location>
</feature>
<dbReference type="SUPFAM" id="SSF103473">
    <property type="entry name" value="MFS general substrate transporter"/>
    <property type="match status" value="1"/>
</dbReference>
<feature type="transmembrane region" description="Helical" evidence="7">
    <location>
        <begin position="299"/>
        <end position="324"/>
    </location>
</feature>
<dbReference type="InterPro" id="IPR011701">
    <property type="entry name" value="MFS"/>
</dbReference>
<keyword evidence="5 7" id="KW-1133">Transmembrane helix</keyword>
<evidence type="ECO:0000256" key="2">
    <source>
        <dbReference type="ARBA" id="ARBA00022448"/>
    </source>
</evidence>
<reference evidence="9 10" key="1">
    <citation type="submission" date="2023-07" db="EMBL/GenBank/DDBJ databases">
        <title>Genomic Encyclopedia of Type Strains, Phase IV (KMG-IV): sequencing the most valuable type-strain genomes for metagenomic binning, comparative biology and taxonomic classification.</title>
        <authorList>
            <person name="Goeker M."/>
        </authorList>
    </citation>
    <scope>NUCLEOTIDE SEQUENCE [LARGE SCALE GENOMIC DNA]</scope>
    <source>
        <strain evidence="9 10">DSM 29005</strain>
    </source>
</reference>
<keyword evidence="10" id="KW-1185">Reference proteome</keyword>
<feature type="transmembrane region" description="Helical" evidence="7">
    <location>
        <begin position="12"/>
        <end position="30"/>
    </location>
</feature>
<name>A0ABT9ZLX8_9BACI</name>
<dbReference type="InterPro" id="IPR020846">
    <property type="entry name" value="MFS_dom"/>
</dbReference>
<feature type="transmembrane region" description="Helical" evidence="7">
    <location>
        <begin position="248"/>
        <end position="267"/>
    </location>
</feature>
<organism evidence="9 10">
    <name type="scientific">Metabacillus malikii</name>
    <dbReference type="NCBI Taxonomy" id="1504265"/>
    <lineage>
        <taxon>Bacteria</taxon>
        <taxon>Bacillati</taxon>
        <taxon>Bacillota</taxon>
        <taxon>Bacilli</taxon>
        <taxon>Bacillales</taxon>
        <taxon>Bacillaceae</taxon>
        <taxon>Metabacillus</taxon>
    </lineage>
</organism>
<dbReference type="CDD" id="cd06173">
    <property type="entry name" value="MFS_MefA_like"/>
    <property type="match status" value="1"/>
</dbReference>
<sequence>MKKFMVIWAGELISMIGSGMTAFAVAVYVYQLSGSAAAVSLATLCAYLPAILFNPIGGVLADRYDRRLMMILGDSLSIIGLLIILISIQTGIVGIFPILIGVAINSIFIGLLEPAYKATITDLLTEEQYAKGSALLQMAGASKYLISPFVAGLLLSIADIRLILILDIATIFITVITIQLVRKNIPYVKPIKKQRHFLHEIKEGFKVLSFNKTVSQLIFLMACVCFFVGIIQTMIAPMILAFANAKTLGTIESVSAVGMLIGSIIISSVKMKGGYVKTLILSFMTTGLFMALVGTTTNVLLLIGYCFMFFLTLPFINTCADVLLRMNIPNDVQGRAWGMISILTQAGYVVAYSISGLLAEFLFEPLLGKEGVLASTVGQWIGTGQGRGIAFMLIITGLTMVICACLFGFKKTIKKMGSMSDEVVTR</sequence>
<keyword evidence="3" id="KW-1003">Cell membrane</keyword>
<dbReference type="Gene3D" id="1.20.1250.20">
    <property type="entry name" value="MFS general substrate transporter like domains"/>
    <property type="match status" value="1"/>
</dbReference>
<keyword evidence="2" id="KW-0813">Transport</keyword>
<accession>A0ABT9ZLX8</accession>
<evidence type="ECO:0000256" key="5">
    <source>
        <dbReference type="ARBA" id="ARBA00022989"/>
    </source>
</evidence>
<feature type="transmembrane region" description="Helical" evidence="7">
    <location>
        <begin position="94"/>
        <end position="112"/>
    </location>
</feature>
<evidence type="ECO:0000256" key="4">
    <source>
        <dbReference type="ARBA" id="ARBA00022692"/>
    </source>
</evidence>
<feature type="transmembrane region" description="Helical" evidence="7">
    <location>
        <begin position="217"/>
        <end position="242"/>
    </location>
</feature>
<feature type="transmembrane region" description="Helical" evidence="7">
    <location>
        <begin position="274"/>
        <end position="293"/>
    </location>
</feature>
<dbReference type="Proteomes" id="UP001234495">
    <property type="component" value="Unassembled WGS sequence"/>
</dbReference>